<feature type="transmembrane region" description="Helical" evidence="1">
    <location>
        <begin position="1223"/>
        <end position="1243"/>
    </location>
</feature>
<feature type="transmembrane region" description="Helical" evidence="1">
    <location>
        <begin position="1061"/>
        <end position="1080"/>
    </location>
</feature>
<feature type="transmembrane region" description="Helical" evidence="1">
    <location>
        <begin position="547"/>
        <end position="565"/>
    </location>
</feature>
<evidence type="ECO:0000313" key="3">
    <source>
        <dbReference type="Proteomes" id="UP000316304"/>
    </source>
</evidence>
<feature type="transmembrane region" description="Helical" evidence="1">
    <location>
        <begin position="806"/>
        <end position="823"/>
    </location>
</feature>
<protein>
    <submittedName>
        <fullName evidence="2">Uncharacterized protein</fullName>
    </submittedName>
</protein>
<feature type="transmembrane region" description="Helical" evidence="1">
    <location>
        <begin position="717"/>
        <end position="738"/>
    </location>
</feature>
<dbReference type="OrthoDB" id="221142at2"/>
<feature type="transmembrane region" description="Helical" evidence="1">
    <location>
        <begin position="241"/>
        <end position="258"/>
    </location>
</feature>
<feature type="transmembrane region" description="Helical" evidence="1">
    <location>
        <begin position="449"/>
        <end position="469"/>
    </location>
</feature>
<feature type="transmembrane region" description="Helical" evidence="1">
    <location>
        <begin position="1340"/>
        <end position="1357"/>
    </location>
</feature>
<evidence type="ECO:0000256" key="1">
    <source>
        <dbReference type="SAM" id="Phobius"/>
    </source>
</evidence>
<feature type="transmembrane region" description="Helical" evidence="1">
    <location>
        <begin position="1279"/>
        <end position="1302"/>
    </location>
</feature>
<feature type="transmembrane region" description="Helical" evidence="1">
    <location>
        <begin position="957"/>
        <end position="980"/>
    </location>
</feature>
<feature type="transmembrane region" description="Helical" evidence="1">
    <location>
        <begin position="776"/>
        <end position="794"/>
    </location>
</feature>
<feature type="transmembrane region" description="Helical" evidence="1">
    <location>
        <begin position="297"/>
        <end position="317"/>
    </location>
</feature>
<feature type="transmembrane region" description="Helical" evidence="1">
    <location>
        <begin position="338"/>
        <end position="359"/>
    </location>
</feature>
<feature type="transmembrane region" description="Helical" evidence="1">
    <location>
        <begin position="270"/>
        <end position="291"/>
    </location>
</feature>
<feature type="transmembrane region" description="Helical" evidence="1">
    <location>
        <begin position="1123"/>
        <end position="1144"/>
    </location>
</feature>
<feature type="transmembrane region" description="Helical" evidence="1">
    <location>
        <begin position="1031"/>
        <end position="1049"/>
    </location>
</feature>
<feature type="transmembrane region" description="Helical" evidence="1">
    <location>
        <begin position="1369"/>
        <end position="1389"/>
    </location>
</feature>
<gene>
    <name evidence="2" type="ORF">Pla52o_15020</name>
</gene>
<feature type="transmembrane region" description="Helical" evidence="1">
    <location>
        <begin position="603"/>
        <end position="621"/>
    </location>
</feature>
<feature type="transmembrane region" description="Helical" evidence="1">
    <location>
        <begin position="1420"/>
        <end position="1440"/>
    </location>
</feature>
<feature type="transmembrane region" description="Helical" evidence="1">
    <location>
        <begin position="1156"/>
        <end position="1181"/>
    </location>
</feature>
<feature type="transmembrane region" description="Helical" evidence="1">
    <location>
        <begin position="149"/>
        <end position="170"/>
    </location>
</feature>
<dbReference type="Proteomes" id="UP000316304">
    <property type="component" value="Unassembled WGS sequence"/>
</dbReference>
<keyword evidence="1" id="KW-1133">Transmembrane helix</keyword>
<feature type="transmembrane region" description="Helical" evidence="1">
    <location>
        <begin position="1250"/>
        <end position="1273"/>
    </location>
</feature>
<feature type="transmembrane region" description="Helical" evidence="1">
    <location>
        <begin position="1314"/>
        <end position="1334"/>
    </location>
</feature>
<feature type="transmembrane region" description="Helical" evidence="1">
    <location>
        <begin position="426"/>
        <end position="444"/>
    </location>
</feature>
<keyword evidence="1" id="KW-0472">Membrane</keyword>
<organism evidence="2 3">
    <name type="scientific">Novipirellula galeiformis</name>
    <dbReference type="NCBI Taxonomy" id="2528004"/>
    <lineage>
        <taxon>Bacteria</taxon>
        <taxon>Pseudomonadati</taxon>
        <taxon>Planctomycetota</taxon>
        <taxon>Planctomycetia</taxon>
        <taxon>Pirellulales</taxon>
        <taxon>Pirellulaceae</taxon>
        <taxon>Novipirellula</taxon>
    </lineage>
</organism>
<keyword evidence="3" id="KW-1185">Reference proteome</keyword>
<accession>A0A5C6CP08</accession>
<feature type="transmembrane region" description="Helical" evidence="1">
    <location>
        <begin position="515"/>
        <end position="535"/>
    </location>
</feature>
<feature type="transmembrane region" description="Helical" evidence="1">
    <location>
        <begin position="1001"/>
        <end position="1025"/>
    </location>
</feature>
<feature type="transmembrane region" description="Helical" evidence="1">
    <location>
        <begin position="750"/>
        <end position="770"/>
    </location>
</feature>
<feature type="transmembrane region" description="Helical" evidence="1">
    <location>
        <begin position="1092"/>
        <end position="1111"/>
    </location>
</feature>
<name>A0A5C6CP08_9BACT</name>
<feature type="transmembrane region" description="Helical" evidence="1">
    <location>
        <begin position="932"/>
        <end position="951"/>
    </location>
</feature>
<dbReference type="RefSeq" id="WP_146593873.1">
    <property type="nucleotide sequence ID" value="NZ_SJPT01000002.1"/>
</dbReference>
<feature type="transmembrane region" description="Helical" evidence="1">
    <location>
        <begin position="572"/>
        <end position="591"/>
    </location>
</feature>
<feature type="transmembrane region" description="Helical" evidence="1">
    <location>
        <begin position="665"/>
        <end position="682"/>
    </location>
</feature>
<dbReference type="EMBL" id="SJPT01000002">
    <property type="protein sequence ID" value="TWU25204.1"/>
    <property type="molecule type" value="Genomic_DNA"/>
</dbReference>
<feature type="transmembrane region" description="Helical" evidence="1">
    <location>
        <begin position="365"/>
        <end position="387"/>
    </location>
</feature>
<feature type="transmembrane region" description="Helical" evidence="1">
    <location>
        <begin position="209"/>
        <end position="229"/>
    </location>
</feature>
<feature type="transmembrane region" description="Helical" evidence="1">
    <location>
        <begin position="902"/>
        <end position="920"/>
    </location>
</feature>
<feature type="transmembrane region" description="Helical" evidence="1">
    <location>
        <begin position="399"/>
        <end position="420"/>
    </location>
</feature>
<feature type="transmembrane region" description="Helical" evidence="1">
    <location>
        <begin position="694"/>
        <end position="711"/>
    </location>
</feature>
<keyword evidence="1" id="KW-0812">Transmembrane</keyword>
<feature type="transmembrane region" description="Helical" evidence="1">
    <location>
        <begin position="1446"/>
        <end position="1467"/>
    </location>
</feature>
<feature type="transmembrane region" description="Helical" evidence="1">
    <location>
        <begin position="176"/>
        <end position="197"/>
    </location>
</feature>
<feature type="transmembrane region" description="Helical" evidence="1">
    <location>
        <begin position="6"/>
        <end position="25"/>
    </location>
</feature>
<proteinExistence type="predicted"/>
<feature type="transmembrane region" description="Helical" evidence="1">
    <location>
        <begin position="1193"/>
        <end position="1211"/>
    </location>
</feature>
<feature type="transmembrane region" description="Helical" evidence="1">
    <location>
        <begin position="864"/>
        <end position="882"/>
    </location>
</feature>
<reference evidence="2 3" key="1">
    <citation type="submission" date="2019-02" db="EMBL/GenBank/DDBJ databases">
        <title>Deep-cultivation of Planctomycetes and their phenomic and genomic characterization uncovers novel biology.</title>
        <authorList>
            <person name="Wiegand S."/>
            <person name="Jogler M."/>
            <person name="Boedeker C."/>
            <person name="Pinto D."/>
            <person name="Vollmers J."/>
            <person name="Rivas-Marin E."/>
            <person name="Kohn T."/>
            <person name="Peeters S.H."/>
            <person name="Heuer A."/>
            <person name="Rast P."/>
            <person name="Oberbeckmann S."/>
            <person name="Bunk B."/>
            <person name="Jeske O."/>
            <person name="Meyerdierks A."/>
            <person name="Storesund J.E."/>
            <person name="Kallscheuer N."/>
            <person name="Luecker S."/>
            <person name="Lage O.M."/>
            <person name="Pohl T."/>
            <person name="Merkel B.J."/>
            <person name="Hornburger P."/>
            <person name="Mueller R.-W."/>
            <person name="Bruemmer F."/>
            <person name="Labrenz M."/>
            <person name="Spormann A.M."/>
            <person name="Op Den Camp H."/>
            <person name="Overmann J."/>
            <person name="Amann R."/>
            <person name="Jetten M.S.M."/>
            <person name="Mascher T."/>
            <person name="Medema M.H."/>
            <person name="Devos D.P."/>
            <person name="Kaster A.-K."/>
            <person name="Ovreas L."/>
            <person name="Rohde M."/>
            <person name="Galperin M.Y."/>
            <person name="Jogler C."/>
        </authorList>
    </citation>
    <scope>NUCLEOTIDE SEQUENCE [LARGE SCALE GENOMIC DNA]</scope>
    <source>
        <strain evidence="2 3">Pla52o</strain>
    </source>
</reference>
<evidence type="ECO:0000313" key="2">
    <source>
        <dbReference type="EMBL" id="TWU25204.1"/>
    </source>
</evidence>
<feature type="transmembrane region" description="Helical" evidence="1">
    <location>
        <begin position="481"/>
        <end position="503"/>
    </location>
</feature>
<feature type="transmembrane region" description="Helical" evidence="1">
    <location>
        <begin position="1395"/>
        <end position="1415"/>
    </location>
</feature>
<feature type="transmembrane region" description="Helical" evidence="1">
    <location>
        <begin position="641"/>
        <end position="659"/>
    </location>
</feature>
<comment type="caution">
    <text evidence="2">The sequence shown here is derived from an EMBL/GenBank/DDBJ whole genome shotgun (WGS) entry which is preliminary data.</text>
</comment>
<feature type="transmembrane region" description="Helical" evidence="1">
    <location>
        <begin position="835"/>
        <end position="852"/>
    </location>
</feature>
<sequence length="1486" mass="160029">MDFFISLVFIWGLITLVGHYSWVLLAKLYQSLAGAPPVPRNRVDRDGFNAILDRLVSGGQLSREEAAQLWDKAEQIGAQPEPPRGAMPIPQPAAMEPDSEPVFSAELVEESSQANSPVAAPHYPLSDRRAWSEVVASFLAVHNIRWGELVAGVMIVFCSIGLVMSLWSTLTTVHRVVPSIVFMTANAAIFLAGFYTLAKWKLRHTSRAVLLIATLLVPLSVMAGLATTGDIHAAVSLTDPITLIAIVIGVIVNSVLLLGTGRALYGSARALAFAVAVAGPTLIIPLIPALLRTLGDTAGYVIAAASFMVAGALIGFQKPRRAGTLNRRYLSCGSRHQWSFLGVSVFSLTAVVLAFAYIGRDQGSPLWNSLLIGCLPALAAWAIGTHWTKLKSTLPSHQFVGQVICILSCSLIFVALPVLASGFVSLWLWAIVSTSSFVGLWSVYRRPPWLAIASVPVGIAAALSSTSWMRQVPWESVPWTHRILGGEPMISGLVLAAITIGLAKWKRGTAEERSLLAVAATWFGLTAFNATVLAFAGEDWFGIVPRFLHIAILAILVSGSVYAACTSGLKPIVAGVLTAVLACSLFHPITLAPEMVFGDEKTWLLSLVFSGAVLAGCIELAKRIATENRQRILTEWSNAACLYLVGSLAVIAVSISNGWGSENVATMLTVVAVWLVVSIRWLTTSEGTNLTSSLGLCLVPCAVVTSATLYWDRHFVVWFELTAVAIFVFSEAVALISAANGQDRLDRSTLSVSLIAIVCGIAAFMLGPVFETQTSAALALVSLSIVGLVIGVAWGRNRESRLHHTGMRLACGLVLFGGGWTLANWNGASGSIDELRTLIVVWTTGWMLYWQSALMLRNRIKNEAHTYAAVSFAVISVLLVAVEIGHETIRLDSGDPTSQQLLLFAVRALFMLLLASLTWVRSKNAWTLGASLTAAIGMMGCSVLSVAHFAGLSAWQAIVVSVIAASMLSALAAMGLTAMVRLHRSATDRLVGIRPAASDHGISILWPLIASVVVSGIAAVSSMMWDASYGVSQLLVSSIAIAAFGMSELAERFNRTSLQRLTLATVFLAIYMAASVPVSGQMHPLLCGTMRWFIVSVAMIPALMWAVPKVFGEAWTSRWRGSLDYAAYVCGVFASGSLLGMLIQESMLRDAAGIPGLPLTLIVGVAMTIAVLSGVAAWISIQRLELNDSYRRGLIITAQALGLVAWLHLFLCRREFAMFGLQAYWPYLVLFVAFLSVGLVEFLKRRGDSVLAGTLGQTSLYLPLIPAIGMLMSGGGESFVSAIPGIRSLTILLTVAAGYYIWLSRLWNGLPPKVLMVLFANSAFWSLLAQRPGWDFFSHPQFWLIPPAICVLIVAQMNRERLDARFLAAIRYSATILIYVSSTADMLVHQIGSSLWGPVILILLALTGIAAGVIFRVRPFLYLGSFFVLVGVISMVWHAQRSIDQVWPWWVFGITTGVGLLVALMSIEKNKGKLQQLSARLATWES</sequence>